<reference evidence="9 10" key="1">
    <citation type="submission" date="2018-08" db="EMBL/GenBank/DDBJ databases">
        <title>Chitinophaga sp. K20C18050901, a novel bacterium isolated from forest soil.</title>
        <authorList>
            <person name="Wang C."/>
        </authorList>
    </citation>
    <scope>NUCLEOTIDE SEQUENCE [LARGE SCALE GENOMIC DNA]</scope>
    <source>
        <strain evidence="9 10">K20C18050901</strain>
    </source>
</reference>
<keyword evidence="10" id="KW-1185">Reference proteome</keyword>
<dbReference type="EMBL" id="QTJV01000001">
    <property type="protein sequence ID" value="RFM36176.1"/>
    <property type="molecule type" value="Genomic_DNA"/>
</dbReference>
<proteinExistence type="inferred from homology"/>
<dbReference type="OrthoDB" id="9791261at2"/>
<dbReference type="InterPro" id="IPR051906">
    <property type="entry name" value="TolC-like"/>
</dbReference>
<evidence type="ECO:0000256" key="8">
    <source>
        <dbReference type="SAM" id="SignalP"/>
    </source>
</evidence>
<keyword evidence="6" id="KW-0472">Membrane</keyword>
<keyword evidence="4" id="KW-1134">Transmembrane beta strand</keyword>
<dbReference type="GO" id="GO:0015288">
    <property type="term" value="F:porin activity"/>
    <property type="evidence" value="ECO:0007669"/>
    <property type="project" value="TreeGrafter"/>
</dbReference>
<dbReference type="GO" id="GO:0009279">
    <property type="term" value="C:cell outer membrane"/>
    <property type="evidence" value="ECO:0007669"/>
    <property type="project" value="UniProtKB-SubCell"/>
</dbReference>
<dbReference type="InterPro" id="IPR003423">
    <property type="entry name" value="OMP_efflux"/>
</dbReference>
<keyword evidence="3" id="KW-0813">Transport</keyword>
<feature type="chain" id="PRO_5017562827" evidence="8">
    <location>
        <begin position="22"/>
        <end position="428"/>
    </location>
</feature>
<dbReference type="Pfam" id="PF02321">
    <property type="entry name" value="OEP"/>
    <property type="match status" value="1"/>
</dbReference>
<comment type="caution">
    <text evidence="9">The sequence shown here is derived from an EMBL/GenBank/DDBJ whole genome shotgun (WGS) entry which is preliminary data.</text>
</comment>
<gene>
    <name evidence="9" type="ORF">DXN04_01315</name>
</gene>
<dbReference type="GO" id="GO:0015562">
    <property type="term" value="F:efflux transmembrane transporter activity"/>
    <property type="evidence" value="ECO:0007669"/>
    <property type="project" value="InterPro"/>
</dbReference>
<dbReference type="RefSeq" id="WP_116851505.1">
    <property type="nucleotide sequence ID" value="NZ_QTJV01000001.1"/>
</dbReference>
<keyword evidence="8" id="KW-0732">Signal</keyword>
<keyword evidence="7" id="KW-0998">Cell outer membrane</keyword>
<evidence type="ECO:0000256" key="2">
    <source>
        <dbReference type="ARBA" id="ARBA00007613"/>
    </source>
</evidence>
<evidence type="ECO:0000313" key="10">
    <source>
        <dbReference type="Proteomes" id="UP000261174"/>
    </source>
</evidence>
<dbReference type="SUPFAM" id="SSF56954">
    <property type="entry name" value="Outer membrane efflux proteins (OEP)"/>
    <property type="match status" value="1"/>
</dbReference>
<dbReference type="PANTHER" id="PTHR30026">
    <property type="entry name" value="OUTER MEMBRANE PROTEIN TOLC"/>
    <property type="match status" value="1"/>
</dbReference>
<accession>A0A3E1P7M0</accession>
<organism evidence="9 10">
    <name type="scientific">Chitinophaga silvisoli</name>
    <dbReference type="NCBI Taxonomy" id="2291814"/>
    <lineage>
        <taxon>Bacteria</taxon>
        <taxon>Pseudomonadati</taxon>
        <taxon>Bacteroidota</taxon>
        <taxon>Chitinophagia</taxon>
        <taxon>Chitinophagales</taxon>
        <taxon>Chitinophagaceae</taxon>
        <taxon>Chitinophaga</taxon>
    </lineage>
</organism>
<comment type="similarity">
    <text evidence="2">Belongs to the outer membrane factor (OMF) (TC 1.B.17) family.</text>
</comment>
<evidence type="ECO:0000256" key="6">
    <source>
        <dbReference type="ARBA" id="ARBA00023136"/>
    </source>
</evidence>
<evidence type="ECO:0000256" key="3">
    <source>
        <dbReference type="ARBA" id="ARBA00022448"/>
    </source>
</evidence>
<dbReference type="AlphaFoldDB" id="A0A3E1P7M0"/>
<comment type="subcellular location">
    <subcellularLocation>
        <location evidence="1">Cell outer membrane</location>
    </subcellularLocation>
</comment>
<evidence type="ECO:0000256" key="7">
    <source>
        <dbReference type="ARBA" id="ARBA00023237"/>
    </source>
</evidence>
<dbReference type="Gene3D" id="1.20.1600.10">
    <property type="entry name" value="Outer membrane efflux proteins (OEP)"/>
    <property type="match status" value="1"/>
</dbReference>
<evidence type="ECO:0000256" key="5">
    <source>
        <dbReference type="ARBA" id="ARBA00022692"/>
    </source>
</evidence>
<keyword evidence="5" id="KW-0812">Transmembrane</keyword>
<evidence type="ECO:0000256" key="1">
    <source>
        <dbReference type="ARBA" id="ARBA00004442"/>
    </source>
</evidence>
<dbReference type="PANTHER" id="PTHR30026:SF20">
    <property type="entry name" value="OUTER MEMBRANE PROTEIN TOLC"/>
    <property type="match status" value="1"/>
</dbReference>
<evidence type="ECO:0000313" key="9">
    <source>
        <dbReference type="EMBL" id="RFM36176.1"/>
    </source>
</evidence>
<protein>
    <submittedName>
        <fullName evidence="9">TolC family protein</fullName>
    </submittedName>
</protein>
<sequence>MYLKRILFLFLYLAVIRPVAAAQTDTVRYALPDAEKVFLENNLSLLAGKLDIPIAAAKILQAKAWPNPTLTVDNIQLYTNRTTEATPPLFGNFWRDRTFSAQLEQLIYTARKRKKNIDLETSNKDLAASNFLDVLQALKADFRQTEASLLYLQQIRGDQLFQLGVVNTLLKAQQAMLKQGNISQTEMYRIKALQISLQSDINATHEDLTAQQEHLKNLLALNANVYLVLEDPTATADMVSELQQHPLQELLTQAAQHNAGIMAAQRQKDVSVAALSVEKANAVPDVTLNANYERAGNVQNNFMGVGVSMDLPFFNRNKGNIRAAQLAVQQSDLLEKNKINEVNNAVVKEWTDLHKAIGLYESIDTDYLDKLDTMVEGISRNFVNRNISLLEFLDFFSSFRDSKQQYYAAIKNISMKKATLNYLTGTEL</sequence>
<dbReference type="GO" id="GO:1990281">
    <property type="term" value="C:efflux pump complex"/>
    <property type="evidence" value="ECO:0007669"/>
    <property type="project" value="TreeGrafter"/>
</dbReference>
<dbReference type="Proteomes" id="UP000261174">
    <property type="component" value="Unassembled WGS sequence"/>
</dbReference>
<name>A0A3E1P7M0_9BACT</name>
<feature type="signal peptide" evidence="8">
    <location>
        <begin position="1"/>
        <end position="21"/>
    </location>
</feature>
<evidence type="ECO:0000256" key="4">
    <source>
        <dbReference type="ARBA" id="ARBA00022452"/>
    </source>
</evidence>